<keyword evidence="4" id="KW-1003">Cell membrane</keyword>
<protein>
    <submittedName>
        <fullName evidence="10">Glutathione import ATP-binding protein GsiA</fullName>
        <ecNumber evidence="10">3.6.3.-</ecNumber>
    </submittedName>
</protein>
<dbReference type="Proteomes" id="UP000092876">
    <property type="component" value="Unassembled WGS sequence"/>
</dbReference>
<evidence type="ECO:0000256" key="2">
    <source>
        <dbReference type="ARBA" id="ARBA00005417"/>
    </source>
</evidence>
<feature type="domain" description="ABC transporter" evidence="9">
    <location>
        <begin position="5"/>
        <end position="247"/>
    </location>
</feature>
<dbReference type="AlphaFoldDB" id="A0A1C3IQD7"/>
<dbReference type="InterPro" id="IPR003439">
    <property type="entry name" value="ABC_transporter-like_ATP-bd"/>
</dbReference>
<reference evidence="11" key="1">
    <citation type="submission" date="2016-06" db="EMBL/GenBank/DDBJ databases">
        <authorList>
            <person name="Rodrigo-Torres Lidia"/>
            <person name="Arahal R.David."/>
        </authorList>
    </citation>
    <scope>NUCLEOTIDE SEQUENCE [LARGE SCALE GENOMIC DNA]</scope>
    <source>
        <strain evidence="11">CECT 7223</strain>
    </source>
</reference>
<dbReference type="GO" id="GO:0016887">
    <property type="term" value="F:ATP hydrolysis activity"/>
    <property type="evidence" value="ECO:0007669"/>
    <property type="project" value="InterPro"/>
</dbReference>
<evidence type="ECO:0000256" key="8">
    <source>
        <dbReference type="SAM" id="MobiDB-lite"/>
    </source>
</evidence>
<dbReference type="SMART" id="SM00382">
    <property type="entry name" value="AAA"/>
    <property type="match status" value="2"/>
</dbReference>
<dbReference type="InterPro" id="IPR003593">
    <property type="entry name" value="AAA+_ATPase"/>
</dbReference>
<dbReference type="PROSITE" id="PS00211">
    <property type="entry name" value="ABC_TRANSPORTER_1"/>
    <property type="match status" value="1"/>
</dbReference>
<sequence>MNAMLKIENLSIQTDTQTLVQGLSLDLYPQRPLTILGETGAGKSLIAAAIAGTLPDALKPEGDITLFNELNPLNRERFWGKEIALLPQEPWLALNLLRTIGSQISEVHKLVLNEGRSQSDTLTHRALQQMDLGKDGDKHPFELSGGMAQRAAYLCATQAGGKLLIADEPTKGLDESRRDHVGQLLLSHCQQLENGKPGGLLTITHDIKLAKMLGGDIIVMKEGAIVERGDAKAILDQPQAAYTKALIQAQPEYWSLDQPTSSQPSNESNSHATPSEVGIQSELKPLLEVESLAIYRDQRTLFSDLTFSLSQGEILGVYGDSGCGKSSLADTLLGLHHDFSGNIDWLKKIEKGQRLKLYQDPPSAHSPHTTLKTLLNDLCALHKLNRSKIPVLLDRLSLDSALLERPSSQVSGGELQRFAILRALLMSPKLLIADEPSSRLDPITAAQTLKLIVEVSKEANCGLILISHDQLALSKLCNKVIDLSRY</sequence>
<evidence type="ECO:0000313" key="10">
    <source>
        <dbReference type="EMBL" id="SBS63623.1"/>
    </source>
</evidence>
<evidence type="ECO:0000313" key="11">
    <source>
        <dbReference type="Proteomes" id="UP000092876"/>
    </source>
</evidence>
<dbReference type="InterPro" id="IPR027417">
    <property type="entry name" value="P-loop_NTPase"/>
</dbReference>
<dbReference type="SUPFAM" id="SSF52540">
    <property type="entry name" value="P-loop containing nucleoside triphosphate hydrolases"/>
    <property type="match status" value="2"/>
</dbReference>
<comment type="similarity">
    <text evidence="2">Belongs to the ABC transporter superfamily.</text>
</comment>
<dbReference type="Gene3D" id="3.40.50.300">
    <property type="entry name" value="P-loop containing nucleotide triphosphate hydrolases"/>
    <property type="match status" value="2"/>
</dbReference>
<accession>A0A1C3IQD7</accession>
<evidence type="ECO:0000256" key="5">
    <source>
        <dbReference type="ARBA" id="ARBA00022741"/>
    </source>
</evidence>
<keyword evidence="3" id="KW-0813">Transport</keyword>
<dbReference type="Pfam" id="PF00005">
    <property type="entry name" value="ABC_tran"/>
    <property type="match status" value="2"/>
</dbReference>
<dbReference type="PROSITE" id="PS50893">
    <property type="entry name" value="ABC_TRANSPORTER_2"/>
    <property type="match status" value="2"/>
</dbReference>
<comment type="subcellular location">
    <subcellularLocation>
        <location evidence="1">Cell inner membrane</location>
        <topology evidence="1">Peripheral membrane protein</topology>
    </subcellularLocation>
</comment>
<dbReference type="EMBL" id="FLQP01000022">
    <property type="protein sequence ID" value="SBS63623.1"/>
    <property type="molecule type" value="Genomic_DNA"/>
</dbReference>
<evidence type="ECO:0000256" key="6">
    <source>
        <dbReference type="ARBA" id="ARBA00022840"/>
    </source>
</evidence>
<dbReference type="PANTHER" id="PTHR43297:SF7">
    <property type="entry name" value="D,D-DIPEPTIDE TRANSPORT ATP-BINDING PROTEIN DDPD-RELATED"/>
    <property type="match status" value="1"/>
</dbReference>
<feature type="region of interest" description="Disordered" evidence="8">
    <location>
        <begin position="256"/>
        <end position="277"/>
    </location>
</feature>
<proteinExistence type="inferred from homology"/>
<feature type="compositionally biased region" description="Polar residues" evidence="8">
    <location>
        <begin position="257"/>
        <end position="273"/>
    </location>
</feature>
<keyword evidence="10" id="KW-0378">Hydrolase</keyword>
<dbReference type="GeneID" id="94234563"/>
<keyword evidence="5" id="KW-0547">Nucleotide-binding</keyword>
<keyword evidence="6 10" id="KW-0067">ATP-binding</keyword>
<dbReference type="InterPro" id="IPR050388">
    <property type="entry name" value="ABC_Ni/Peptide_Import"/>
</dbReference>
<evidence type="ECO:0000259" key="9">
    <source>
        <dbReference type="PROSITE" id="PS50893"/>
    </source>
</evidence>
<keyword evidence="7" id="KW-0472">Membrane</keyword>
<dbReference type="GO" id="GO:0005524">
    <property type="term" value="F:ATP binding"/>
    <property type="evidence" value="ECO:0007669"/>
    <property type="project" value="UniProtKB-KW"/>
</dbReference>
<name>A0A1C3IQD7_9VIBR</name>
<dbReference type="EC" id="3.6.3.-" evidence="10"/>
<dbReference type="GO" id="GO:0005886">
    <property type="term" value="C:plasma membrane"/>
    <property type="evidence" value="ECO:0007669"/>
    <property type="project" value="UniProtKB-SubCell"/>
</dbReference>
<gene>
    <name evidence="10" type="primary">gsiA_2</name>
    <name evidence="10" type="ORF">VAT7223_01755</name>
</gene>
<evidence type="ECO:0000256" key="1">
    <source>
        <dbReference type="ARBA" id="ARBA00004417"/>
    </source>
</evidence>
<dbReference type="RefSeq" id="WP_065678944.1">
    <property type="nucleotide sequence ID" value="NZ_AP025461.1"/>
</dbReference>
<dbReference type="InterPro" id="IPR017871">
    <property type="entry name" value="ABC_transporter-like_CS"/>
</dbReference>
<evidence type="ECO:0000256" key="7">
    <source>
        <dbReference type="ARBA" id="ARBA00023136"/>
    </source>
</evidence>
<dbReference type="PANTHER" id="PTHR43297">
    <property type="entry name" value="OLIGOPEPTIDE TRANSPORT ATP-BINDING PROTEIN APPD"/>
    <property type="match status" value="1"/>
</dbReference>
<feature type="domain" description="ABC transporter" evidence="9">
    <location>
        <begin position="287"/>
        <end position="486"/>
    </location>
</feature>
<organism evidence="10 11">
    <name type="scientific">Vibrio atlanticus</name>
    <dbReference type="NCBI Taxonomy" id="693153"/>
    <lineage>
        <taxon>Bacteria</taxon>
        <taxon>Pseudomonadati</taxon>
        <taxon>Pseudomonadota</taxon>
        <taxon>Gammaproteobacteria</taxon>
        <taxon>Vibrionales</taxon>
        <taxon>Vibrionaceae</taxon>
        <taxon>Vibrio</taxon>
    </lineage>
</organism>
<evidence type="ECO:0000256" key="3">
    <source>
        <dbReference type="ARBA" id="ARBA00022448"/>
    </source>
</evidence>
<evidence type="ECO:0000256" key="4">
    <source>
        <dbReference type="ARBA" id="ARBA00022475"/>
    </source>
</evidence>